<dbReference type="GO" id="GO:0009279">
    <property type="term" value="C:cell outer membrane"/>
    <property type="evidence" value="ECO:0007669"/>
    <property type="project" value="UniProtKB-SubCell"/>
</dbReference>
<dbReference type="InterPro" id="IPR012944">
    <property type="entry name" value="SusD_RagB_dom"/>
</dbReference>
<evidence type="ECO:0000259" key="7">
    <source>
        <dbReference type="Pfam" id="PF14322"/>
    </source>
</evidence>
<evidence type="ECO:0000256" key="1">
    <source>
        <dbReference type="ARBA" id="ARBA00004442"/>
    </source>
</evidence>
<accession>A0A4V1MAL4</accession>
<dbReference type="Gene3D" id="1.25.40.390">
    <property type="match status" value="1"/>
</dbReference>
<proteinExistence type="inferred from homology"/>
<keyword evidence="4" id="KW-0472">Membrane</keyword>
<dbReference type="Pfam" id="PF14322">
    <property type="entry name" value="SusD-like_3"/>
    <property type="match status" value="1"/>
</dbReference>
<reference evidence="8 9" key="1">
    <citation type="submission" date="2019-01" db="EMBL/GenBank/DDBJ databases">
        <title>Filimonas sp. strain TTM-71.</title>
        <authorList>
            <person name="Chen W.-M."/>
        </authorList>
    </citation>
    <scope>NUCLEOTIDE SEQUENCE [LARGE SCALE GENOMIC DNA]</scope>
    <source>
        <strain evidence="8 9">TTM-71</strain>
    </source>
</reference>
<dbReference type="SUPFAM" id="SSF48452">
    <property type="entry name" value="TPR-like"/>
    <property type="match status" value="1"/>
</dbReference>
<evidence type="ECO:0000256" key="4">
    <source>
        <dbReference type="ARBA" id="ARBA00023136"/>
    </source>
</evidence>
<dbReference type="InterPro" id="IPR033985">
    <property type="entry name" value="SusD-like_N"/>
</dbReference>
<dbReference type="OrthoDB" id="1035036at2"/>
<gene>
    <name evidence="8" type="ORF">ESB13_05625</name>
</gene>
<dbReference type="RefSeq" id="WP_129002036.1">
    <property type="nucleotide sequence ID" value="NZ_SDHZ01000001.1"/>
</dbReference>
<feature type="domain" description="SusD-like N-terminal" evidence="7">
    <location>
        <begin position="100"/>
        <end position="234"/>
    </location>
</feature>
<dbReference type="Proteomes" id="UP000290545">
    <property type="component" value="Unassembled WGS sequence"/>
</dbReference>
<name>A0A4V1MAL4_9BACT</name>
<dbReference type="EMBL" id="SDHZ01000001">
    <property type="protein sequence ID" value="RXK86286.1"/>
    <property type="molecule type" value="Genomic_DNA"/>
</dbReference>
<keyword evidence="5" id="KW-0998">Cell outer membrane</keyword>
<evidence type="ECO:0000313" key="9">
    <source>
        <dbReference type="Proteomes" id="UP000290545"/>
    </source>
</evidence>
<dbReference type="CDD" id="cd08977">
    <property type="entry name" value="SusD"/>
    <property type="match status" value="1"/>
</dbReference>
<sequence length="499" mass="56452">MMKSFKYYLFIAVLVSGISSCNKWLDLKPEDGIVSADFWKTKEQVQSAVIGCYASLLGSPAGVSDRSLAEYLFLWGELRADMISPGPGITNEEQQVINVNILPGNSINSWSAVYRTINYCNTIIDHAAEVQQYDNTFTQTALNNYIAEAKGLRGLLYFYLVRSFGDVPLVLKSTATDEDISPIAKSSKDAVLEQIVTDLKDALEKAPETHGSVTYNAGRLHKYSIATILADVYLWREEYALCISTCDEIIKAGKYQLVEGNSAWFTTLYYNGNSPESIFEFQFDAQKLNTFYPLFATNSKRFLASEKVMEDIYTVDYNDETLTDLRGAAAAVRTSDNSIWKYTGFTYNTLRAQDASYAHWFVYRYSDVLLMKAEACSQSGRGAEALEIVQTIRDRSHALVATERHPAVTDAQEIAAYILEERAREFAFEGKRWYDVLRNARRNNYANLGNLLDMVSGTVPADRQQSALGKYRDYNSHYFPVYEPELLKNSLLKQNPFYE</sequence>
<comment type="similarity">
    <text evidence="2">Belongs to the SusD family.</text>
</comment>
<keyword evidence="9" id="KW-1185">Reference proteome</keyword>
<comment type="caution">
    <text evidence="8">The sequence shown here is derived from an EMBL/GenBank/DDBJ whole genome shotgun (WGS) entry which is preliminary data.</text>
</comment>
<protein>
    <submittedName>
        <fullName evidence="8">RagB/SusD family nutrient uptake outer membrane protein</fullName>
    </submittedName>
</protein>
<evidence type="ECO:0000313" key="8">
    <source>
        <dbReference type="EMBL" id="RXK86286.1"/>
    </source>
</evidence>
<evidence type="ECO:0000256" key="3">
    <source>
        <dbReference type="ARBA" id="ARBA00022729"/>
    </source>
</evidence>
<dbReference type="Pfam" id="PF07980">
    <property type="entry name" value="SusD_RagB"/>
    <property type="match status" value="1"/>
</dbReference>
<feature type="domain" description="RagB/SusD" evidence="6">
    <location>
        <begin position="265"/>
        <end position="498"/>
    </location>
</feature>
<evidence type="ECO:0000256" key="2">
    <source>
        <dbReference type="ARBA" id="ARBA00006275"/>
    </source>
</evidence>
<organism evidence="8 9">
    <name type="scientific">Filimonas effusa</name>
    <dbReference type="NCBI Taxonomy" id="2508721"/>
    <lineage>
        <taxon>Bacteria</taxon>
        <taxon>Pseudomonadati</taxon>
        <taxon>Bacteroidota</taxon>
        <taxon>Chitinophagia</taxon>
        <taxon>Chitinophagales</taxon>
        <taxon>Chitinophagaceae</taxon>
        <taxon>Filimonas</taxon>
    </lineage>
</organism>
<dbReference type="AlphaFoldDB" id="A0A4V1MAL4"/>
<keyword evidence="3" id="KW-0732">Signal</keyword>
<comment type="subcellular location">
    <subcellularLocation>
        <location evidence="1">Cell outer membrane</location>
    </subcellularLocation>
</comment>
<evidence type="ECO:0000256" key="5">
    <source>
        <dbReference type="ARBA" id="ARBA00023237"/>
    </source>
</evidence>
<dbReference type="PROSITE" id="PS51257">
    <property type="entry name" value="PROKAR_LIPOPROTEIN"/>
    <property type="match status" value="1"/>
</dbReference>
<evidence type="ECO:0000259" key="6">
    <source>
        <dbReference type="Pfam" id="PF07980"/>
    </source>
</evidence>
<dbReference type="InterPro" id="IPR011990">
    <property type="entry name" value="TPR-like_helical_dom_sf"/>
</dbReference>